<sequence>MTQKHPDDGRVECLSQPKGFTNTFKYVPKVYSKHPKIQKISKSQNLKNI</sequence>
<comment type="caution">
    <text evidence="1">The sequence shown here is derived from an EMBL/GenBank/DDBJ whole genome shotgun (WGS) entry which is preliminary data.</text>
</comment>
<evidence type="ECO:0000313" key="2">
    <source>
        <dbReference type="Proteomes" id="UP000829196"/>
    </source>
</evidence>
<reference evidence="1" key="1">
    <citation type="journal article" date="2022" name="Front. Genet.">
        <title>Chromosome-Scale Assembly of the Dendrobium nobile Genome Provides Insights Into the Molecular Mechanism of the Biosynthesis of the Medicinal Active Ingredient of Dendrobium.</title>
        <authorList>
            <person name="Xu Q."/>
            <person name="Niu S.-C."/>
            <person name="Li K.-L."/>
            <person name="Zheng P.-J."/>
            <person name="Zhang X.-J."/>
            <person name="Jia Y."/>
            <person name="Liu Y."/>
            <person name="Niu Y.-X."/>
            <person name="Yu L.-H."/>
            <person name="Chen D.-F."/>
            <person name="Zhang G.-Q."/>
        </authorList>
    </citation>
    <scope>NUCLEOTIDE SEQUENCE</scope>
    <source>
        <tissue evidence="1">Leaf</tissue>
    </source>
</reference>
<gene>
    <name evidence="1" type="ORF">KFK09_024084</name>
</gene>
<name>A0A8T3AD34_DENNO</name>
<organism evidence="1 2">
    <name type="scientific">Dendrobium nobile</name>
    <name type="common">Orchid</name>
    <dbReference type="NCBI Taxonomy" id="94219"/>
    <lineage>
        <taxon>Eukaryota</taxon>
        <taxon>Viridiplantae</taxon>
        <taxon>Streptophyta</taxon>
        <taxon>Embryophyta</taxon>
        <taxon>Tracheophyta</taxon>
        <taxon>Spermatophyta</taxon>
        <taxon>Magnoliopsida</taxon>
        <taxon>Liliopsida</taxon>
        <taxon>Asparagales</taxon>
        <taxon>Orchidaceae</taxon>
        <taxon>Epidendroideae</taxon>
        <taxon>Malaxideae</taxon>
        <taxon>Dendrobiinae</taxon>
        <taxon>Dendrobium</taxon>
    </lineage>
</organism>
<protein>
    <submittedName>
        <fullName evidence="1">Uncharacterized protein</fullName>
    </submittedName>
</protein>
<proteinExistence type="predicted"/>
<dbReference type="AlphaFoldDB" id="A0A8T3AD34"/>
<keyword evidence="2" id="KW-1185">Reference proteome</keyword>
<accession>A0A8T3AD34</accession>
<dbReference type="EMBL" id="JAGYWB010000017">
    <property type="protein sequence ID" value="KAI0493954.1"/>
    <property type="molecule type" value="Genomic_DNA"/>
</dbReference>
<evidence type="ECO:0000313" key="1">
    <source>
        <dbReference type="EMBL" id="KAI0493954.1"/>
    </source>
</evidence>
<dbReference type="Proteomes" id="UP000829196">
    <property type="component" value="Unassembled WGS sequence"/>
</dbReference>